<protein>
    <submittedName>
        <fullName evidence="2">Uncharacterized protein</fullName>
    </submittedName>
</protein>
<dbReference type="Proteomes" id="UP000189229">
    <property type="component" value="Unassembled WGS sequence"/>
</dbReference>
<evidence type="ECO:0000313" key="2">
    <source>
        <dbReference type="EMBL" id="OOK78262.1"/>
    </source>
</evidence>
<dbReference type="EMBL" id="MVBM01000002">
    <property type="protein sequence ID" value="OOK78262.1"/>
    <property type="molecule type" value="Genomic_DNA"/>
</dbReference>
<evidence type="ECO:0000256" key="1">
    <source>
        <dbReference type="SAM" id="MobiDB-lite"/>
    </source>
</evidence>
<evidence type="ECO:0000313" key="3">
    <source>
        <dbReference type="Proteomes" id="UP000189229"/>
    </source>
</evidence>
<sequence>MGRHRVPVDEHRLHHDRDTPETPIARLDECRAPSGYMFHSDTRL</sequence>
<accession>A0A1V3XGH7</accession>
<dbReference type="AlphaFoldDB" id="A0A1V3XGH7"/>
<comment type="caution">
    <text evidence="2">The sequence shown here is derived from an EMBL/GenBank/DDBJ whole genome shotgun (WGS) entry which is preliminary data.</text>
</comment>
<feature type="region of interest" description="Disordered" evidence="1">
    <location>
        <begin position="1"/>
        <end position="28"/>
    </location>
</feature>
<gene>
    <name evidence="2" type="ORF">BZL30_1814</name>
</gene>
<organism evidence="2 3">
    <name type="scientific">Mycobacterium kansasii</name>
    <dbReference type="NCBI Taxonomy" id="1768"/>
    <lineage>
        <taxon>Bacteria</taxon>
        <taxon>Bacillati</taxon>
        <taxon>Actinomycetota</taxon>
        <taxon>Actinomycetes</taxon>
        <taxon>Mycobacteriales</taxon>
        <taxon>Mycobacteriaceae</taxon>
        <taxon>Mycobacterium</taxon>
    </lineage>
</organism>
<name>A0A1V3XGH7_MYCKA</name>
<reference evidence="2 3" key="1">
    <citation type="submission" date="2017-02" db="EMBL/GenBank/DDBJ databases">
        <title>Complete genome sequences of Mycobacterium kansasii strains isolated from rhesus macaques.</title>
        <authorList>
            <person name="Panda A."/>
            <person name="Nagaraj S."/>
            <person name="Zhao X."/>
            <person name="Tettelin H."/>
            <person name="Detolla L.J."/>
        </authorList>
    </citation>
    <scope>NUCLEOTIDE SEQUENCE [LARGE SCALE GENOMIC DNA]</scope>
    <source>
        <strain evidence="2 3">11-3813</strain>
    </source>
</reference>
<proteinExistence type="predicted"/>